<name>A0AAX6EAV9_IRIPA</name>
<reference evidence="1" key="2">
    <citation type="submission" date="2023-04" db="EMBL/GenBank/DDBJ databases">
        <authorList>
            <person name="Bruccoleri R.E."/>
            <person name="Oakeley E.J."/>
            <person name="Faust A.-M."/>
            <person name="Dessus-Babus S."/>
            <person name="Altorfer M."/>
            <person name="Burckhardt D."/>
            <person name="Oertli M."/>
            <person name="Naumann U."/>
            <person name="Petersen F."/>
            <person name="Wong J."/>
        </authorList>
    </citation>
    <scope>NUCLEOTIDE SEQUENCE</scope>
    <source>
        <strain evidence="1">GSM-AAB239-AS_SAM_17_03QT</strain>
        <tissue evidence="1">Leaf</tissue>
    </source>
</reference>
<evidence type="ECO:0000313" key="1">
    <source>
        <dbReference type="EMBL" id="KAJ6801049.1"/>
    </source>
</evidence>
<evidence type="ECO:0000313" key="2">
    <source>
        <dbReference type="Proteomes" id="UP001140949"/>
    </source>
</evidence>
<keyword evidence="2" id="KW-1185">Reference proteome</keyword>
<proteinExistence type="predicted"/>
<organism evidence="1 2">
    <name type="scientific">Iris pallida</name>
    <name type="common">Sweet iris</name>
    <dbReference type="NCBI Taxonomy" id="29817"/>
    <lineage>
        <taxon>Eukaryota</taxon>
        <taxon>Viridiplantae</taxon>
        <taxon>Streptophyta</taxon>
        <taxon>Embryophyta</taxon>
        <taxon>Tracheophyta</taxon>
        <taxon>Spermatophyta</taxon>
        <taxon>Magnoliopsida</taxon>
        <taxon>Liliopsida</taxon>
        <taxon>Asparagales</taxon>
        <taxon>Iridaceae</taxon>
        <taxon>Iridoideae</taxon>
        <taxon>Irideae</taxon>
        <taxon>Iris</taxon>
    </lineage>
</organism>
<accession>A0AAX6EAV9</accession>
<reference evidence="1" key="1">
    <citation type="journal article" date="2023" name="GigaByte">
        <title>Genome assembly of the bearded iris, Iris pallida Lam.</title>
        <authorList>
            <person name="Bruccoleri R.E."/>
            <person name="Oakeley E.J."/>
            <person name="Faust A.M.E."/>
            <person name="Altorfer M."/>
            <person name="Dessus-Babus S."/>
            <person name="Burckhardt D."/>
            <person name="Oertli M."/>
            <person name="Naumann U."/>
            <person name="Petersen F."/>
            <person name="Wong J."/>
        </authorList>
    </citation>
    <scope>NUCLEOTIDE SEQUENCE</scope>
    <source>
        <strain evidence="1">GSM-AAB239-AS_SAM_17_03QT</strain>
    </source>
</reference>
<gene>
    <name evidence="1" type="ORF">M6B38_199535</name>
</gene>
<sequence>MEMVTRRAPLR</sequence>
<dbReference type="EMBL" id="JANAVB010038419">
    <property type="protein sequence ID" value="KAJ6801049.1"/>
    <property type="molecule type" value="Genomic_DNA"/>
</dbReference>
<protein>
    <submittedName>
        <fullName evidence="1">Uncharacterized protein</fullName>
    </submittedName>
</protein>
<comment type="caution">
    <text evidence="1">The sequence shown here is derived from an EMBL/GenBank/DDBJ whole genome shotgun (WGS) entry which is preliminary data.</text>
</comment>
<dbReference type="Proteomes" id="UP001140949">
    <property type="component" value="Unassembled WGS sequence"/>
</dbReference>